<dbReference type="EMBL" id="DXFW01000022">
    <property type="protein sequence ID" value="HIX05990.1"/>
    <property type="molecule type" value="Genomic_DNA"/>
</dbReference>
<protein>
    <submittedName>
        <fullName evidence="2">Uncharacterized protein</fullName>
    </submittedName>
</protein>
<dbReference type="Proteomes" id="UP000824193">
    <property type="component" value="Unassembled WGS sequence"/>
</dbReference>
<keyword evidence="1" id="KW-1133">Transmembrane helix</keyword>
<reference evidence="2" key="1">
    <citation type="journal article" date="2021" name="PeerJ">
        <title>Extensive microbial diversity within the chicken gut microbiome revealed by metagenomics and culture.</title>
        <authorList>
            <person name="Gilroy R."/>
            <person name="Ravi A."/>
            <person name="Getino M."/>
            <person name="Pursley I."/>
            <person name="Horton D.L."/>
            <person name="Alikhan N.F."/>
            <person name="Baker D."/>
            <person name="Gharbi K."/>
            <person name="Hall N."/>
            <person name="Watson M."/>
            <person name="Adriaenssens E.M."/>
            <person name="Foster-Nyarko E."/>
            <person name="Jarju S."/>
            <person name="Secka A."/>
            <person name="Antonio M."/>
            <person name="Oren A."/>
            <person name="Chaudhuri R.R."/>
            <person name="La Ragione R."/>
            <person name="Hildebrand F."/>
            <person name="Pallen M.J."/>
        </authorList>
    </citation>
    <scope>NUCLEOTIDE SEQUENCE</scope>
    <source>
        <strain evidence="2">2239</strain>
    </source>
</reference>
<reference evidence="2" key="2">
    <citation type="submission" date="2021-04" db="EMBL/GenBank/DDBJ databases">
        <authorList>
            <person name="Gilroy R."/>
        </authorList>
    </citation>
    <scope>NUCLEOTIDE SEQUENCE</scope>
    <source>
        <strain evidence="2">2239</strain>
    </source>
</reference>
<evidence type="ECO:0000256" key="1">
    <source>
        <dbReference type="SAM" id="Phobius"/>
    </source>
</evidence>
<organism evidence="2 3">
    <name type="scientific">Candidatus Allofournierella pullicola</name>
    <dbReference type="NCBI Taxonomy" id="2838596"/>
    <lineage>
        <taxon>Bacteria</taxon>
        <taxon>Bacillati</taxon>
        <taxon>Bacillota</taxon>
        <taxon>Clostridia</taxon>
        <taxon>Eubacteriales</taxon>
        <taxon>Oscillospiraceae</taxon>
        <taxon>Allofournierella</taxon>
    </lineage>
</organism>
<sequence length="64" mass="7227">MLAIRKCVSRFENRIDASMERFVFHHRVLGFVVIFIGMPLFALAAVCLCTMCVALPFAAAFGWM</sequence>
<accession>A0A9D1V4M7</accession>
<dbReference type="AlphaFoldDB" id="A0A9D1V4M7"/>
<evidence type="ECO:0000313" key="2">
    <source>
        <dbReference type="EMBL" id="HIX05990.1"/>
    </source>
</evidence>
<proteinExistence type="predicted"/>
<name>A0A9D1V4M7_9FIRM</name>
<keyword evidence="1" id="KW-0812">Transmembrane</keyword>
<evidence type="ECO:0000313" key="3">
    <source>
        <dbReference type="Proteomes" id="UP000824193"/>
    </source>
</evidence>
<gene>
    <name evidence="2" type="ORF">H9865_07810</name>
</gene>
<comment type="caution">
    <text evidence="2">The sequence shown here is derived from an EMBL/GenBank/DDBJ whole genome shotgun (WGS) entry which is preliminary data.</text>
</comment>
<keyword evidence="1" id="KW-0472">Membrane</keyword>
<feature type="transmembrane region" description="Helical" evidence="1">
    <location>
        <begin position="28"/>
        <end position="61"/>
    </location>
</feature>